<evidence type="ECO:0000313" key="3">
    <source>
        <dbReference type="Proteomes" id="UP000091820"/>
    </source>
</evidence>
<dbReference type="VEuPathDB" id="VectorBase:GBRI044227"/>
<protein>
    <submittedName>
        <fullName evidence="2">Uncharacterized protein</fullName>
    </submittedName>
</protein>
<keyword evidence="3" id="KW-1185">Reference proteome</keyword>
<name>A0A1A9X4Q2_9MUSC</name>
<dbReference type="EnsemblMetazoa" id="GBRI044227-RA">
    <property type="protein sequence ID" value="GBRI044227-PA"/>
    <property type="gene ID" value="GBRI044227"/>
</dbReference>
<organism evidence="2 3">
    <name type="scientific">Glossina brevipalpis</name>
    <dbReference type="NCBI Taxonomy" id="37001"/>
    <lineage>
        <taxon>Eukaryota</taxon>
        <taxon>Metazoa</taxon>
        <taxon>Ecdysozoa</taxon>
        <taxon>Arthropoda</taxon>
        <taxon>Hexapoda</taxon>
        <taxon>Insecta</taxon>
        <taxon>Pterygota</taxon>
        <taxon>Neoptera</taxon>
        <taxon>Endopterygota</taxon>
        <taxon>Diptera</taxon>
        <taxon>Brachycera</taxon>
        <taxon>Muscomorpha</taxon>
        <taxon>Hippoboscoidea</taxon>
        <taxon>Glossinidae</taxon>
        <taxon>Glossina</taxon>
    </lineage>
</organism>
<proteinExistence type="predicted"/>
<feature type="transmembrane region" description="Helical" evidence="1">
    <location>
        <begin position="67"/>
        <end position="85"/>
    </location>
</feature>
<keyword evidence="1" id="KW-0812">Transmembrane</keyword>
<keyword evidence="1" id="KW-1133">Transmembrane helix</keyword>
<sequence length="106" mass="12016">MSFSKPAKPFLIFWDKEEICSVASEIKTHEYYSTVLGQFGDIAYEKESITLHRDKIDRFPQSVPPEVYAFPVDIIMVLMLLLLLFSATATTTTSTTTTITTTTRID</sequence>
<dbReference type="Proteomes" id="UP000091820">
    <property type="component" value="Unassembled WGS sequence"/>
</dbReference>
<keyword evidence="1" id="KW-0472">Membrane</keyword>
<evidence type="ECO:0000313" key="2">
    <source>
        <dbReference type="EnsemblMetazoa" id="GBRI044227-PA"/>
    </source>
</evidence>
<reference evidence="2" key="2">
    <citation type="submission" date="2020-05" db="UniProtKB">
        <authorList>
            <consortium name="EnsemblMetazoa"/>
        </authorList>
    </citation>
    <scope>IDENTIFICATION</scope>
    <source>
        <strain evidence="2">IAEA</strain>
    </source>
</reference>
<reference evidence="3" key="1">
    <citation type="submission" date="2014-03" db="EMBL/GenBank/DDBJ databases">
        <authorList>
            <person name="Aksoy S."/>
            <person name="Warren W."/>
            <person name="Wilson R.K."/>
        </authorList>
    </citation>
    <scope>NUCLEOTIDE SEQUENCE [LARGE SCALE GENOMIC DNA]</scope>
    <source>
        <strain evidence="3">IAEA</strain>
    </source>
</reference>
<accession>A0A1A9X4Q2</accession>
<dbReference type="AlphaFoldDB" id="A0A1A9X4Q2"/>
<evidence type="ECO:0000256" key="1">
    <source>
        <dbReference type="SAM" id="Phobius"/>
    </source>
</evidence>